<dbReference type="InterPro" id="IPR058240">
    <property type="entry name" value="rSAM_sf"/>
</dbReference>
<dbReference type="SUPFAM" id="SSF102114">
    <property type="entry name" value="Radical SAM enzymes"/>
    <property type="match status" value="1"/>
</dbReference>
<dbReference type="EMBL" id="LT629758">
    <property type="protein sequence ID" value="SDS40903.1"/>
    <property type="molecule type" value="Genomic_DNA"/>
</dbReference>
<keyword evidence="5" id="KW-0408">Iron</keyword>
<dbReference type="Proteomes" id="UP000198688">
    <property type="component" value="Chromosome I"/>
</dbReference>
<evidence type="ECO:0000256" key="6">
    <source>
        <dbReference type="ARBA" id="ARBA00023014"/>
    </source>
</evidence>
<accession>A0A1H1RYY4</accession>
<dbReference type="GO" id="GO:0051539">
    <property type="term" value="F:4 iron, 4 sulfur cluster binding"/>
    <property type="evidence" value="ECO:0007669"/>
    <property type="project" value="UniProtKB-KW"/>
</dbReference>
<dbReference type="AlphaFoldDB" id="A0A1H1RYY4"/>
<evidence type="ECO:0000259" key="7">
    <source>
        <dbReference type="PROSITE" id="PS51918"/>
    </source>
</evidence>
<dbReference type="GO" id="GO:0046872">
    <property type="term" value="F:metal ion binding"/>
    <property type="evidence" value="ECO:0007669"/>
    <property type="project" value="UniProtKB-KW"/>
</dbReference>
<dbReference type="PROSITE" id="PS51918">
    <property type="entry name" value="RADICAL_SAM"/>
    <property type="match status" value="1"/>
</dbReference>
<gene>
    <name evidence="8" type="ORF">SAMN04489716_0721</name>
</gene>
<dbReference type="SFLD" id="SFLDS00029">
    <property type="entry name" value="Radical_SAM"/>
    <property type="match status" value="1"/>
</dbReference>
<dbReference type="InterPro" id="IPR000385">
    <property type="entry name" value="MoaA_NifB_PqqE_Fe-S-bd_CS"/>
</dbReference>
<dbReference type="SFLD" id="SFLDG01067">
    <property type="entry name" value="SPASM/twitch_domain_containing"/>
    <property type="match status" value="1"/>
</dbReference>
<evidence type="ECO:0000256" key="1">
    <source>
        <dbReference type="ARBA" id="ARBA00001966"/>
    </source>
</evidence>
<organism evidence="8 9">
    <name type="scientific">Actinoplanes derwentensis</name>
    <dbReference type="NCBI Taxonomy" id="113562"/>
    <lineage>
        <taxon>Bacteria</taxon>
        <taxon>Bacillati</taxon>
        <taxon>Actinomycetota</taxon>
        <taxon>Actinomycetes</taxon>
        <taxon>Micromonosporales</taxon>
        <taxon>Micromonosporaceae</taxon>
        <taxon>Actinoplanes</taxon>
    </lineage>
</organism>
<dbReference type="STRING" id="113562.SAMN04489716_0721"/>
<dbReference type="GO" id="GO:0016491">
    <property type="term" value="F:oxidoreductase activity"/>
    <property type="evidence" value="ECO:0007669"/>
    <property type="project" value="InterPro"/>
</dbReference>
<reference evidence="8 9" key="1">
    <citation type="submission" date="2016-10" db="EMBL/GenBank/DDBJ databases">
        <authorList>
            <person name="de Groot N.N."/>
        </authorList>
    </citation>
    <scope>NUCLEOTIDE SEQUENCE [LARGE SCALE GENOMIC DNA]</scope>
    <source>
        <strain evidence="8 9">DSM 43941</strain>
    </source>
</reference>
<keyword evidence="3" id="KW-0949">S-adenosyl-L-methionine</keyword>
<keyword evidence="6" id="KW-0411">Iron-sulfur</keyword>
<dbReference type="Gene3D" id="3.20.20.70">
    <property type="entry name" value="Aldolase class I"/>
    <property type="match status" value="1"/>
</dbReference>
<dbReference type="InterPro" id="IPR013785">
    <property type="entry name" value="Aldolase_TIM"/>
</dbReference>
<evidence type="ECO:0000313" key="8">
    <source>
        <dbReference type="EMBL" id="SDS40903.1"/>
    </source>
</evidence>
<sequence length="394" mass="43067">MTAVGPLHVTLKVAARCNLNCGYCYVYNKADQSWRDQPAVMSDAVVRATAERLRSHCERSEQPTLRLVFHGGEPMLVGVRRFDRWCRMLRDGLEDLVEVKFTVQTNGMLVDDDWTETFLRHRVVVGVSVDGPPEIHDAFRVDHSGRGSYAAVRSGIECLTAAGLPVSVLSVAQFGVDPVRTYRHLAGLGACQIEFLLPDHTHDSIPAVRARFGPTPGADFLIPIFDDWWSSGTMDLRLGPFVAISRAILGGPCEVDFIGNNPLGYLFVEPDGSIEGLDVLRVCGPGLAATGRNVLTDDFSDVAAASPMHRTFVFEGPPLPSGCRACPEQKTCAGGYIPHRYAAGRGFDNPSAWCPDLLKTFTHIRNRLGVGHQETTLRRQALTELAASTRGPAR</sequence>
<evidence type="ECO:0000256" key="5">
    <source>
        <dbReference type="ARBA" id="ARBA00023004"/>
    </source>
</evidence>
<keyword evidence="2" id="KW-0004">4Fe-4S</keyword>
<dbReference type="PANTHER" id="PTHR43273">
    <property type="entry name" value="ANAEROBIC SULFATASE-MATURATING ENZYME HOMOLOG ASLB-RELATED"/>
    <property type="match status" value="1"/>
</dbReference>
<dbReference type="OrthoDB" id="9782387at2"/>
<keyword evidence="9" id="KW-1185">Reference proteome</keyword>
<proteinExistence type="predicted"/>
<dbReference type="SFLD" id="SFLDG01386">
    <property type="entry name" value="main_SPASM_domain-containing"/>
    <property type="match status" value="1"/>
</dbReference>
<dbReference type="RefSeq" id="WP_092541535.1">
    <property type="nucleotide sequence ID" value="NZ_BOMJ01000016.1"/>
</dbReference>
<dbReference type="PROSITE" id="PS01305">
    <property type="entry name" value="MOAA_NIFB_PQQE"/>
    <property type="match status" value="1"/>
</dbReference>
<protein>
    <recommendedName>
        <fullName evidence="7">Radical SAM core domain-containing protein</fullName>
    </recommendedName>
</protein>
<dbReference type="CDD" id="cd01335">
    <property type="entry name" value="Radical_SAM"/>
    <property type="match status" value="1"/>
</dbReference>
<dbReference type="PANTHER" id="PTHR43273:SF8">
    <property type="entry name" value="RADICAL SAM DOMAIN PROTEIN"/>
    <property type="match status" value="1"/>
</dbReference>
<keyword evidence="4" id="KW-0479">Metal-binding</keyword>
<dbReference type="SFLD" id="SFLDG01072">
    <property type="entry name" value="dehydrogenase_like"/>
    <property type="match status" value="1"/>
</dbReference>
<evidence type="ECO:0000313" key="9">
    <source>
        <dbReference type="Proteomes" id="UP000198688"/>
    </source>
</evidence>
<feature type="domain" description="Radical SAM core" evidence="7">
    <location>
        <begin position="3"/>
        <end position="252"/>
    </location>
</feature>
<dbReference type="Pfam" id="PF04055">
    <property type="entry name" value="Radical_SAM"/>
    <property type="match status" value="1"/>
</dbReference>
<dbReference type="InterPro" id="IPR007197">
    <property type="entry name" value="rSAM"/>
</dbReference>
<evidence type="ECO:0000256" key="2">
    <source>
        <dbReference type="ARBA" id="ARBA00022485"/>
    </source>
</evidence>
<name>A0A1H1RYY4_9ACTN</name>
<dbReference type="InterPro" id="IPR023867">
    <property type="entry name" value="Sulphatase_maturase_rSAM"/>
</dbReference>
<evidence type="ECO:0000256" key="4">
    <source>
        <dbReference type="ARBA" id="ARBA00022723"/>
    </source>
</evidence>
<comment type="cofactor">
    <cofactor evidence="1">
        <name>[4Fe-4S] cluster</name>
        <dbReference type="ChEBI" id="CHEBI:49883"/>
    </cofactor>
</comment>
<evidence type="ECO:0000256" key="3">
    <source>
        <dbReference type="ARBA" id="ARBA00022691"/>
    </source>
</evidence>